<keyword evidence="1" id="KW-0472">Membrane</keyword>
<evidence type="ECO:0000313" key="3">
    <source>
        <dbReference type="EMBL" id="SKB36856.1"/>
    </source>
</evidence>
<dbReference type="Pfam" id="PF06580">
    <property type="entry name" value="His_kinase"/>
    <property type="match status" value="1"/>
</dbReference>
<feature type="transmembrane region" description="Helical" evidence="1">
    <location>
        <begin position="203"/>
        <end position="223"/>
    </location>
</feature>
<dbReference type="GO" id="GO:0000155">
    <property type="term" value="F:phosphorelay sensor kinase activity"/>
    <property type="evidence" value="ECO:0007669"/>
    <property type="project" value="InterPro"/>
</dbReference>
<protein>
    <submittedName>
        <fullName evidence="3">GHKL domain-containing protein</fullName>
    </submittedName>
</protein>
<dbReference type="OrthoDB" id="9792992at2"/>
<keyword evidence="1" id="KW-1133">Transmembrane helix</keyword>
<feature type="transmembrane region" description="Helical" evidence="1">
    <location>
        <begin position="92"/>
        <end position="112"/>
    </location>
</feature>
<dbReference type="InterPro" id="IPR036890">
    <property type="entry name" value="HATPase_C_sf"/>
</dbReference>
<accession>A0A1T5APJ8</accession>
<dbReference type="Gene3D" id="3.30.565.10">
    <property type="entry name" value="Histidine kinase-like ATPase, C-terminal domain"/>
    <property type="match status" value="1"/>
</dbReference>
<organism evidence="3 4">
    <name type="scientific">Daejeonella lutea</name>
    <dbReference type="NCBI Taxonomy" id="572036"/>
    <lineage>
        <taxon>Bacteria</taxon>
        <taxon>Pseudomonadati</taxon>
        <taxon>Bacteroidota</taxon>
        <taxon>Sphingobacteriia</taxon>
        <taxon>Sphingobacteriales</taxon>
        <taxon>Sphingobacteriaceae</taxon>
        <taxon>Daejeonella</taxon>
    </lineage>
</organism>
<dbReference type="Proteomes" id="UP000189981">
    <property type="component" value="Unassembled WGS sequence"/>
</dbReference>
<feature type="domain" description="Signal transduction histidine kinase internal region" evidence="2">
    <location>
        <begin position="315"/>
        <end position="392"/>
    </location>
</feature>
<feature type="transmembrane region" description="Helical" evidence="1">
    <location>
        <begin position="16"/>
        <end position="35"/>
    </location>
</feature>
<dbReference type="AlphaFoldDB" id="A0A1T5APJ8"/>
<dbReference type="STRING" id="572036.SAMN05661099_0925"/>
<sequence>MKNFIKNPSDINRIEYWAATTMFVFSIFFLVSSSVDIQDWRYDTATFKEAQQHYSYFNNYFLPVLVRYITFYGSYLLLTFVIVPPLTRKQNIAVNIILTVIIFYLISVVLAITDTWLRGYLFSTYSEDALYAKVFQESAIFSFWLLMMFALYNIIKYLAIYLLGNSDLIEAKYRVITRDGIYAFIVWMIGLFLLLMGQADSEVVVVLAVCPLAGIFLYCYAMYFLLPGSQRAAKPFRNYLKQFFWIAALSSLPIFAVILIVVPRHNDELSIITAIFNLGFQILFTAPLAWYVYKHRVKVDYEIKGLQTALGRSTADLNFLRSQINPHFLFNILNTLYGTSLQEKAERTSEGIQKLGDMMRFMLHENLQEKISLNREIEYLNNYITLQSLRTQASPEITISTEIEDHVGILQIAPMLLIPFVENAFKHGISLKEKSIIRISLVTKDKTLYFDISNSMHDKPANDPEKDNNGIGLANVQQRLRLMYPSRHELSIRESGKEFFVHLTIQLD</sequence>
<feature type="transmembrane region" description="Helical" evidence="1">
    <location>
        <begin position="269"/>
        <end position="293"/>
    </location>
</feature>
<dbReference type="InterPro" id="IPR010559">
    <property type="entry name" value="Sig_transdc_His_kin_internal"/>
</dbReference>
<dbReference type="EMBL" id="FUYR01000001">
    <property type="protein sequence ID" value="SKB36856.1"/>
    <property type="molecule type" value="Genomic_DNA"/>
</dbReference>
<keyword evidence="1" id="KW-0812">Transmembrane</keyword>
<evidence type="ECO:0000313" key="4">
    <source>
        <dbReference type="Proteomes" id="UP000189981"/>
    </source>
</evidence>
<gene>
    <name evidence="3" type="ORF">SAMN05661099_0925</name>
</gene>
<dbReference type="SUPFAM" id="SSF55874">
    <property type="entry name" value="ATPase domain of HSP90 chaperone/DNA topoisomerase II/histidine kinase"/>
    <property type="match status" value="1"/>
</dbReference>
<evidence type="ECO:0000259" key="2">
    <source>
        <dbReference type="Pfam" id="PF06580"/>
    </source>
</evidence>
<evidence type="ECO:0000256" key="1">
    <source>
        <dbReference type="SAM" id="Phobius"/>
    </source>
</evidence>
<proteinExistence type="predicted"/>
<dbReference type="PANTHER" id="PTHR34220:SF7">
    <property type="entry name" value="SENSOR HISTIDINE KINASE YPDA"/>
    <property type="match status" value="1"/>
</dbReference>
<name>A0A1T5APJ8_9SPHI</name>
<feature type="transmembrane region" description="Helical" evidence="1">
    <location>
        <begin position="180"/>
        <end position="197"/>
    </location>
</feature>
<dbReference type="InterPro" id="IPR050640">
    <property type="entry name" value="Bact_2-comp_sensor_kinase"/>
</dbReference>
<reference evidence="4" key="1">
    <citation type="submission" date="2017-02" db="EMBL/GenBank/DDBJ databases">
        <authorList>
            <person name="Varghese N."/>
            <person name="Submissions S."/>
        </authorList>
    </citation>
    <scope>NUCLEOTIDE SEQUENCE [LARGE SCALE GENOMIC DNA]</scope>
    <source>
        <strain evidence="4">DSM 22385</strain>
    </source>
</reference>
<keyword evidence="4" id="KW-1185">Reference proteome</keyword>
<feature type="transmembrane region" description="Helical" evidence="1">
    <location>
        <begin position="243"/>
        <end position="263"/>
    </location>
</feature>
<dbReference type="PANTHER" id="PTHR34220">
    <property type="entry name" value="SENSOR HISTIDINE KINASE YPDA"/>
    <property type="match status" value="1"/>
</dbReference>
<feature type="transmembrane region" description="Helical" evidence="1">
    <location>
        <begin position="139"/>
        <end position="159"/>
    </location>
</feature>
<dbReference type="GO" id="GO:0016020">
    <property type="term" value="C:membrane"/>
    <property type="evidence" value="ECO:0007669"/>
    <property type="project" value="InterPro"/>
</dbReference>
<feature type="transmembrane region" description="Helical" evidence="1">
    <location>
        <begin position="60"/>
        <end position="83"/>
    </location>
</feature>
<dbReference type="RefSeq" id="WP_079701460.1">
    <property type="nucleotide sequence ID" value="NZ_FUYR01000001.1"/>
</dbReference>